<feature type="transmembrane region" description="Helical" evidence="1">
    <location>
        <begin position="20"/>
        <end position="39"/>
    </location>
</feature>
<keyword evidence="4" id="KW-1185">Reference proteome</keyword>
<dbReference type="AlphaFoldDB" id="A0A5C5WIN7"/>
<gene>
    <name evidence="3" type="ORF">Pla22_34270</name>
</gene>
<evidence type="ECO:0000313" key="3">
    <source>
        <dbReference type="EMBL" id="TWT50684.1"/>
    </source>
</evidence>
<evidence type="ECO:0000313" key="4">
    <source>
        <dbReference type="Proteomes" id="UP000316598"/>
    </source>
</evidence>
<feature type="domain" description="TadE-like" evidence="2">
    <location>
        <begin position="18"/>
        <end position="60"/>
    </location>
</feature>
<protein>
    <submittedName>
        <fullName evidence="3">TadE-like protein</fullName>
    </submittedName>
</protein>
<dbReference type="EMBL" id="SJPI01000002">
    <property type="protein sequence ID" value="TWT50684.1"/>
    <property type="molecule type" value="Genomic_DNA"/>
</dbReference>
<accession>A0A5C5WIN7</accession>
<dbReference type="Pfam" id="PF07811">
    <property type="entry name" value="TadE"/>
    <property type="match status" value="1"/>
</dbReference>
<name>A0A5C5WIN7_9BACT</name>
<dbReference type="InterPro" id="IPR012495">
    <property type="entry name" value="TadE-like_dom"/>
</dbReference>
<proteinExistence type="predicted"/>
<reference evidence="3 4" key="1">
    <citation type="submission" date="2019-02" db="EMBL/GenBank/DDBJ databases">
        <title>Deep-cultivation of Planctomycetes and their phenomic and genomic characterization uncovers novel biology.</title>
        <authorList>
            <person name="Wiegand S."/>
            <person name="Jogler M."/>
            <person name="Boedeker C."/>
            <person name="Pinto D."/>
            <person name="Vollmers J."/>
            <person name="Rivas-Marin E."/>
            <person name="Kohn T."/>
            <person name="Peeters S.H."/>
            <person name="Heuer A."/>
            <person name="Rast P."/>
            <person name="Oberbeckmann S."/>
            <person name="Bunk B."/>
            <person name="Jeske O."/>
            <person name="Meyerdierks A."/>
            <person name="Storesund J.E."/>
            <person name="Kallscheuer N."/>
            <person name="Luecker S."/>
            <person name="Lage O.M."/>
            <person name="Pohl T."/>
            <person name="Merkel B.J."/>
            <person name="Hornburger P."/>
            <person name="Mueller R.-W."/>
            <person name="Bruemmer F."/>
            <person name="Labrenz M."/>
            <person name="Spormann A.M."/>
            <person name="Op Den Camp H."/>
            <person name="Overmann J."/>
            <person name="Amann R."/>
            <person name="Jetten M.S.M."/>
            <person name="Mascher T."/>
            <person name="Medema M.H."/>
            <person name="Devos D.P."/>
            <person name="Kaster A.-K."/>
            <person name="Ovreas L."/>
            <person name="Rohde M."/>
            <person name="Galperin M.Y."/>
            <person name="Jogler C."/>
        </authorList>
    </citation>
    <scope>NUCLEOTIDE SEQUENCE [LARGE SCALE GENOMIC DNA]</scope>
    <source>
        <strain evidence="3 4">Pla22</strain>
    </source>
</reference>
<keyword evidence="1" id="KW-0812">Transmembrane</keyword>
<evidence type="ECO:0000256" key="1">
    <source>
        <dbReference type="SAM" id="Phobius"/>
    </source>
</evidence>
<dbReference type="Proteomes" id="UP000316598">
    <property type="component" value="Unassembled WGS sequence"/>
</dbReference>
<evidence type="ECO:0000259" key="2">
    <source>
        <dbReference type="Pfam" id="PF07811"/>
    </source>
</evidence>
<comment type="caution">
    <text evidence="3">The sequence shown here is derived from an EMBL/GenBank/DDBJ whole genome shotgun (WGS) entry which is preliminary data.</text>
</comment>
<keyword evidence="1" id="KW-1133">Transmembrane helix</keyword>
<keyword evidence="1" id="KW-0472">Membrane</keyword>
<sequence length="152" mass="16009">MKYSLAKRPSSRQHAPTGAVAVEFAISAAVLLLIIFASIEFTRMSMVRHAVKHASYLAARQAMVVGASTAEAEGVALNHLQNAGLSFGSVNVNPATITDDTQIVEVTVNVPVHGNSWIAPVYFSGDMTGRTRILAERAPARMAEAVPAGPAP</sequence>
<organism evidence="3 4">
    <name type="scientific">Rubripirellula amarantea</name>
    <dbReference type="NCBI Taxonomy" id="2527999"/>
    <lineage>
        <taxon>Bacteria</taxon>
        <taxon>Pseudomonadati</taxon>
        <taxon>Planctomycetota</taxon>
        <taxon>Planctomycetia</taxon>
        <taxon>Pirellulales</taxon>
        <taxon>Pirellulaceae</taxon>
        <taxon>Rubripirellula</taxon>
    </lineage>
</organism>